<evidence type="ECO:0000313" key="2">
    <source>
        <dbReference type="EMBL" id="KAF2442738.1"/>
    </source>
</evidence>
<reference evidence="2" key="1">
    <citation type="journal article" date="2020" name="Stud. Mycol.">
        <title>101 Dothideomycetes genomes: a test case for predicting lifestyles and emergence of pathogens.</title>
        <authorList>
            <person name="Haridas S."/>
            <person name="Albert R."/>
            <person name="Binder M."/>
            <person name="Bloem J."/>
            <person name="Labutti K."/>
            <person name="Salamov A."/>
            <person name="Andreopoulos B."/>
            <person name="Baker S."/>
            <person name="Barry K."/>
            <person name="Bills G."/>
            <person name="Bluhm B."/>
            <person name="Cannon C."/>
            <person name="Castanera R."/>
            <person name="Culley D."/>
            <person name="Daum C."/>
            <person name="Ezra D."/>
            <person name="Gonzalez J."/>
            <person name="Henrissat B."/>
            <person name="Kuo A."/>
            <person name="Liang C."/>
            <person name="Lipzen A."/>
            <person name="Lutzoni F."/>
            <person name="Magnuson J."/>
            <person name="Mondo S."/>
            <person name="Nolan M."/>
            <person name="Ohm R."/>
            <person name="Pangilinan J."/>
            <person name="Park H.-J."/>
            <person name="Ramirez L."/>
            <person name="Alfaro M."/>
            <person name="Sun H."/>
            <person name="Tritt A."/>
            <person name="Yoshinaga Y."/>
            <person name="Zwiers L.-H."/>
            <person name="Turgeon B."/>
            <person name="Goodwin S."/>
            <person name="Spatafora J."/>
            <person name="Crous P."/>
            <person name="Grigoriev I."/>
        </authorList>
    </citation>
    <scope>NUCLEOTIDE SEQUENCE</scope>
    <source>
        <strain evidence="2">CBS 690.94</strain>
    </source>
</reference>
<dbReference type="EMBL" id="MU001503">
    <property type="protein sequence ID" value="KAF2442738.1"/>
    <property type="molecule type" value="Genomic_DNA"/>
</dbReference>
<feature type="region of interest" description="Disordered" evidence="1">
    <location>
        <begin position="61"/>
        <end position="83"/>
    </location>
</feature>
<evidence type="ECO:0000313" key="3">
    <source>
        <dbReference type="Proteomes" id="UP000799764"/>
    </source>
</evidence>
<comment type="caution">
    <text evidence="2">The sequence shown here is derived from an EMBL/GenBank/DDBJ whole genome shotgun (WGS) entry which is preliminary data.</text>
</comment>
<protein>
    <submittedName>
        <fullName evidence="2">Uncharacterized protein</fullName>
    </submittedName>
</protein>
<dbReference type="Proteomes" id="UP000799764">
    <property type="component" value="Unassembled WGS sequence"/>
</dbReference>
<organism evidence="2 3">
    <name type="scientific">Karstenula rhodostoma CBS 690.94</name>
    <dbReference type="NCBI Taxonomy" id="1392251"/>
    <lineage>
        <taxon>Eukaryota</taxon>
        <taxon>Fungi</taxon>
        <taxon>Dikarya</taxon>
        <taxon>Ascomycota</taxon>
        <taxon>Pezizomycotina</taxon>
        <taxon>Dothideomycetes</taxon>
        <taxon>Pleosporomycetidae</taxon>
        <taxon>Pleosporales</taxon>
        <taxon>Massarineae</taxon>
        <taxon>Didymosphaeriaceae</taxon>
        <taxon>Karstenula</taxon>
    </lineage>
</organism>
<accession>A0A9P4PG59</accession>
<sequence length="153" mass="16688">MYLTRSFAETGTPRSSDRILLKVAVAHPRFNIKTIAAKAPVKRSKASSFLNDDPATGLRSAVASTRRVAAATSTTKPEKKWKRLPHRATKPTLIVTGNSKKLERVLPSTRPTAGHFLVSNGVVLGQSGRFFVSHALGVANWEKGHPWATRSTF</sequence>
<keyword evidence="3" id="KW-1185">Reference proteome</keyword>
<name>A0A9P4PG59_9PLEO</name>
<gene>
    <name evidence="2" type="ORF">P171DRAFT_48677</name>
</gene>
<evidence type="ECO:0000256" key="1">
    <source>
        <dbReference type="SAM" id="MobiDB-lite"/>
    </source>
</evidence>
<proteinExistence type="predicted"/>
<dbReference type="AlphaFoldDB" id="A0A9P4PG59"/>
<feature type="compositionally biased region" description="Low complexity" evidence="1">
    <location>
        <begin position="61"/>
        <end position="75"/>
    </location>
</feature>